<dbReference type="Pfam" id="PF13715">
    <property type="entry name" value="CarbopepD_reg_2"/>
    <property type="match status" value="1"/>
</dbReference>
<accession>D7VIJ1</accession>
<dbReference type="HOGENOM" id="CLU_015931_0_0_10"/>
<organism evidence="1 2">
    <name type="scientific">Sphingobacterium spiritivorum ATCC 33861</name>
    <dbReference type="NCBI Taxonomy" id="525373"/>
    <lineage>
        <taxon>Bacteria</taxon>
        <taxon>Pseudomonadati</taxon>
        <taxon>Bacteroidota</taxon>
        <taxon>Sphingobacteriia</taxon>
        <taxon>Sphingobacteriales</taxon>
        <taxon>Sphingobacteriaceae</taxon>
        <taxon>Sphingobacterium</taxon>
    </lineage>
</organism>
<keyword evidence="2" id="KW-1185">Reference proteome</keyword>
<dbReference type="Proteomes" id="UP000006258">
    <property type="component" value="Unassembled WGS sequence"/>
</dbReference>
<protein>
    <recommendedName>
        <fullName evidence="3">Carboxypeptidase-like regulatory domain-containing protein</fullName>
    </recommendedName>
</protein>
<evidence type="ECO:0000313" key="2">
    <source>
        <dbReference type="Proteomes" id="UP000006258"/>
    </source>
</evidence>
<evidence type="ECO:0000313" key="1">
    <source>
        <dbReference type="EMBL" id="EFK59893.1"/>
    </source>
</evidence>
<dbReference type="EMBL" id="ACHA02000002">
    <property type="protein sequence ID" value="EFK59893.1"/>
    <property type="molecule type" value="Genomic_DNA"/>
</dbReference>
<dbReference type="AlphaFoldDB" id="D7VIJ1"/>
<dbReference type="Gene3D" id="2.60.40.1120">
    <property type="entry name" value="Carboxypeptidase-like, regulatory domain"/>
    <property type="match status" value="1"/>
</dbReference>
<gene>
    <name evidence="1" type="ORF">HMPREF0766_10810</name>
</gene>
<dbReference type="Pfam" id="PF18939">
    <property type="entry name" value="DUF5686"/>
    <property type="match status" value="1"/>
</dbReference>
<proteinExistence type="predicted"/>
<comment type="caution">
    <text evidence="1">The sequence shown here is derived from an EMBL/GenBank/DDBJ whole genome shotgun (WGS) entry which is preliminary data.</text>
</comment>
<name>D7VIJ1_SPHSI</name>
<reference evidence="1" key="1">
    <citation type="submission" date="2010-07" db="EMBL/GenBank/DDBJ databases">
        <authorList>
            <person name="Muzny D."/>
            <person name="Qin X."/>
            <person name="Buhay C."/>
            <person name="Dugan-Rocha S."/>
            <person name="Ding Y."/>
            <person name="Chen G."/>
            <person name="Hawes A."/>
            <person name="Holder M."/>
            <person name="Jhangiani S."/>
            <person name="Johnson A."/>
            <person name="Khan Z."/>
            <person name="Li Z."/>
            <person name="Liu W."/>
            <person name="Liu X."/>
            <person name="Perez L."/>
            <person name="Shen H."/>
            <person name="Wang Q."/>
            <person name="Watt J."/>
            <person name="Xi L."/>
            <person name="Xin Y."/>
            <person name="Zhou J."/>
            <person name="Deng J."/>
            <person name="Jiang H."/>
            <person name="Liu Y."/>
            <person name="Qu J."/>
            <person name="Song X.-Z."/>
            <person name="Zhang L."/>
            <person name="Villasana D."/>
            <person name="Johnson A."/>
            <person name="Liu J."/>
            <person name="Liyanage D."/>
            <person name="Lorensuhewa L."/>
            <person name="Robinson T."/>
            <person name="Song A."/>
            <person name="Song B.-B."/>
            <person name="Dinh H."/>
            <person name="Thornton R."/>
            <person name="Coyle M."/>
            <person name="Francisco L."/>
            <person name="Jackson L."/>
            <person name="Javaid M."/>
            <person name="Korchina V."/>
            <person name="Kovar C."/>
            <person name="Mata R."/>
            <person name="Mathew T."/>
            <person name="Ngo R."/>
            <person name="Nguyen L."/>
            <person name="Nguyen N."/>
            <person name="Okwuonu G."/>
            <person name="Ongeri F."/>
            <person name="Pham C."/>
            <person name="Simmons D."/>
            <person name="Wilczek-Boney K."/>
            <person name="Hale W."/>
            <person name="Jakkamsetti A."/>
            <person name="Pham P."/>
            <person name="Ruth R."/>
            <person name="San Lucas F."/>
            <person name="Warren J."/>
            <person name="Zhang J."/>
            <person name="Zhao Z."/>
            <person name="Zhou C."/>
            <person name="Zhu D."/>
            <person name="Lee S."/>
            <person name="Bess C."/>
            <person name="Blankenburg K."/>
            <person name="Forbes L."/>
            <person name="Fu Q."/>
            <person name="Gubbala S."/>
            <person name="Hirani K."/>
            <person name="Jayaseelan J.C."/>
            <person name="Lara F."/>
            <person name="Munidasa M."/>
            <person name="Palculict T."/>
            <person name="Patil S."/>
            <person name="Pu L.-L."/>
            <person name="Saada N."/>
            <person name="Tang L."/>
            <person name="Weissenberger G."/>
            <person name="Zhu Y."/>
            <person name="Hemphill L."/>
            <person name="Shang Y."/>
            <person name="Youmans B."/>
            <person name="Ayvaz T."/>
            <person name="Ross M."/>
            <person name="Santibanez J."/>
            <person name="Aqrawi P."/>
            <person name="Gross S."/>
            <person name="Joshi V."/>
            <person name="Fowler G."/>
            <person name="Nazareth L."/>
            <person name="Reid J."/>
            <person name="Worley K."/>
            <person name="Petrosino J."/>
            <person name="Highlander S."/>
            <person name="Gibbs R."/>
        </authorList>
    </citation>
    <scope>NUCLEOTIDE SEQUENCE [LARGE SCALE GENOMIC DNA]</scope>
    <source>
        <strain evidence="1">ATCC 33861</strain>
    </source>
</reference>
<dbReference type="SUPFAM" id="SSF49464">
    <property type="entry name" value="Carboxypeptidase regulatory domain-like"/>
    <property type="match status" value="1"/>
</dbReference>
<sequence>MIFQIFQSRDKMHLQGFVYNKQFNTNEKSRSFTTFFKNHIIRMKNILSFLCLMLLSFSLSAQIKGVVTDQAGRPLPSVSVFVQNSTSGTSTNMLGQYELKVSKEEKNRTLVFQNLGYKTQIVSVQISEQPHIMNVRLEAEERQIGEVVVTMKGEDPAVRIIRQAIASRQVNAEKNDKYTADFYSKGLLRVKKLPKKILGQKIEDDELALDTSRTGVVYLSETVSEISFQKPDKINEHIIASKVSGDDKGFSFNTAYGTNFDFYANHVTLGSSIVSPLANAAFSYYKFNRENVIDVEPKMRVHKIKVTPVRESEPVVKGYIYIVDGTWEIYGVDFIIKGSQMNQPIIDTLHLTQQYAYNARDQKWSKMLQTIDFQISILGIAFDGRYIHNFSNYNYVNAFEKKTFTNVIAKIDPLANKKGDDYWEKYRPVPLTAEESADYSKKDSIQQVRNSPRYIDSLDSKNNQFKLLDLLIGYTYRHTPDHFVFRYRGLSNLLSTSFNTVQGWNFNAGFSAAKGEVDKGKYSRGEISFNYGLADEQLRVKGKLLHRFNTQTYDILTLEGGRSVEQFNQAEPIDAFFNMAYSLFSRRNYMKIYQKDFAKISYSRNVIDQIAGSVSLEYADRKALFNNTDYSFAGREHQYTSNNPLLPEDNTVPVFDSHHLFKYNITARIRPGVKIIERPEERLSIQDPTFPTLLIGWEQAFGASEKKYEYQLIKGRLTQDFDFNNKGLFGIALNAGKFFNASGIGFADFRHFNGNETNIERASRYLNNFLMLPYYTRSTNDAYFEMHAEHNFKGYVMNKVPVLNLLKWNLILGYHHLAVPRFKPYHEFTAGFDNVGFGKYRIFRVDYVRNLQGASAENGFMISIKLLNMLK</sequence>
<dbReference type="eggNOG" id="COG1470">
    <property type="taxonomic scope" value="Bacteria"/>
</dbReference>
<dbReference type="InterPro" id="IPR008969">
    <property type="entry name" value="CarboxyPept-like_regulatory"/>
</dbReference>
<dbReference type="InterPro" id="IPR043741">
    <property type="entry name" value="DUF5686"/>
</dbReference>
<dbReference type="STRING" id="525373.HMPREF0766_10810"/>
<evidence type="ECO:0008006" key="3">
    <source>
        <dbReference type="Google" id="ProtNLM"/>
    </source>
</evidence>